<evidence type="ECO:0000313" key="1">
    <source>
        <dbReference type="EMBL" id="KAK2977327.1"/>
    </source>
</evidence>
<reference evidence="1" key="1">
    <citation type="submission" date="2022-12" db="EMBL/GenBank/DDBJ databases">
        <title>Draft genome assemblies for two species of Escallonia (Escalloniales).</title>
        <authorList>
            <person name="Chanderbali A."/>
            <person name="Dervinis C."/>
            <person name="Anghel I."/>
            <person name="Soltis D."/>
            <person name="Soltis P."/>
            <person name="Zapata F."/>
        </authorList>
    </citation>
    <scope>NUCLEOTIDE SEQUENCE</scope>
    <source>
        <strain evidence="1">UCBG92.1500</strain>
        <tissue evidence="1">Leaf</tissue>
    </source>
</reference>
<proteinExistence type="predicted"/>
<gene>
    <name evidence="1" type="ORF">RJ640_004070</name>
</gene>
<dbReference type="EMBL" id="JAVXUO010001997">
    <property type="protein sequence ID" value="KAK2977327.1"/>
    <property type="molecule type" value="Genomic_DNA"/>
</dbReference>
<protein>
    <submittedName>
        <fullName evidence="1">Uncharacterized protein</fullName>
    </submittedName>
</protein>
<name>A0AA88UJ99_9ASTE</name>
<sequence>MIGHTIAICISLGQYLGRLRSLPSLHSHSKIPAEISWIQVRCLRLMNSEQLPCQLAIYHRPL</sequence>
<dbReference type="Proteomes" id="UP001187471">
    <property type="component" value="Unassembled WGS sequence"/>
</dbReference>
<accession>A0AA88UJ99</accession>
<keyword evidence="2" id="KW-1185">Reference proteome</keyword>
<organism evidence="1 2">
    <name type="scientific">Escallonia rubra</name>
    <dbReference type="NCBI Taxonomy" id="112253"/>
    <lineage>
        <taxon>Eukaryota</taxon>
        <taxon>Viridiplantae</taxon>
        <taxon>Streptophyta</taxon>
        <taxon>Embryophyta</taxon>
        <taxon>Tracheophyta</taxon>
        <taxon>Spermatophyta</taxon>
        <taxon>Magnoliopsida</taxon>
        <taxon>eudicotyledons</taxon>
        <taxon>Gunneridae</taxon>
        <taxon>Pentapetalae</taxon>
        <taxon>asterids</taxon>
        <taxon>campanulids</taxon>
        <taxon>Escalloniales</taxon>
        <taxon>Escalloniaceae</taxon>
        <taxon>Escallonia</taxon>
    </lineage>
</organism>
<comment type="caution">
    <text evidence="1">The sequence shown here is derived from an EMBL/GenBank/DDBJ whole genome shotgun (WGS) entry which is preliminary data.</text>
</comment>
<dbReference type="AlphaFoldDB" id="A0AA88UJ99"/>
<evidence type="ECO:0000313" key="2">
    <source>
        <dbReference type="Proteomes" id="UP001187471"/>
    </source>
</evidence>